<dbReference type="EMBL" id="PPTA01000011">
    <property type="protein sequence ID" value="TFB00531.1"/>
    <property type="molecule type" value="Genomic_DNA"/>
</dbReference>
<accession>A0ABY2GXV2</accession>
<protein>
    <submittedName>
        <fullName evidence="2">Uncharacterized protein</fullName>
    </submittedName>
</protein>
<organism evidence="2 3">
    <name type="scientific">Trichoderma ghanense</name>
    <dbReference type="NCBI Taxonomy" id="65468"/>
    <lineage>
        <taxon>Eukaryota</taxon>
        <taxon>Fungi</taxon>
        <taxon>Dikarya</taxon>
        <taxon>Ascomycota</taxon>
        <taxon>Pezizomycotina</taxon>
        <taxon>Sordariomycetes</taxon>
        <taxon>Hypocreomycetidae</taxon>
        <taxon>Hypocreales</taxon>
        <taxon>Hypocreaceae</taxon>
        <taxon>Trichoderma</taxon>
    </lineage>
</organism>
<reference evidence="2 3" key="1">
    <citation type="submission" date="2018-01" db="EMBL/GenBank/DDBJ databases">
        <title>Genome characterization of the sugarcane-associated fungus Trichoderma ghanense CCMA-1212 and their application in lignocelulose bioconversion.</title>
        <authorList>
            <person name="Steindorff A.S."/>
            <person name="Mendes T.D."/>
            <person name="Vilela E.S.D."/>
            <person name="Rodrigues D.S."/>
            <person name="Formighieri E.F."/>
            <person name="Melo I.S."/>
            <person name="Favaro L.C.L."/>
        </authorList>
    </citation>
    <scope>NUCLEOTIDE SEQUENCE [LARGE SCALE GENOMIC DNA]</scope>
    <source>
        <strain evidence="2 3">CCMA-1212</strain>
    </source>
</reference>
<sequence length="181" mass="20699">MEGPRCRLRIRQMAADTCDTQTATRRNLEPSRTTKDEEAEARTVDDDTRGTKQVLIVPDEALPIPSDHNFASVPCRYFLLGWLRERDRYTRDIRPTLGVRSSATVLRRRDAGSRSPAPLRSLVGGLCVMTWQPGQISHPDLTKTHEPCNPKPFSFNRHSLGKARRYNYYLTQPERRHGGQV</sequence>
<dbReference type="Proteomes" id="UP001642720">
    <property type="component" value="Unassembled WGS sequence"/>
</dbReference>
<dbReference type="RefSeq" id="XP_073556732.1">
    <property type="nucleotide sequence ID" value="XM_073704808.1"/>
</dbReference>
<evidence type="ECO:0000313" key="3">
    <source>
        <dbReference type="Proteomes" id="UP001642720"/>
    </source>
</evidence>
<keyword evidence="3" id="KW-1185">Reference proteome</keyword>
<feature type="compositionally biased region" description="Basic and acidic residues" evidence="1">
    <location>
        <begin position="26"/>
        <end position="50"/>
    </location>
</feature>
<evidence type="ECO:0000313" key="2">
    <source>
        <dbReference type="EMBL" id="TFB00531.1"/>
    </source>
</evidence>
<gene>
    <name evidence="2" type="ORF">CCMA1212_007644</name>
</gene>
<evidence type="ECO:0000256" key="1">
    <source>
        <dbReference type="SAM" id="MobiDB-lite"/>
    </source>
</evidence>
<dbReference type="GeneID" id="300579258"/>
<feature type="region of interest" description="Disordered" evidence="1">
    <location>
        <begin position="18"/>
        <end position="51"/>
    </location>
</feature>
<proteinExistence type="predicted"/>
<comment type="caution">
    <text evidence="2">The sequence shown here is derived from an EMBL/GenBank/DDBJ whole genome shotgun (WGS) entry which is preliminary data.</text>
</comment>
<name>A0ABY2GXV2_9HYPO</name>